<dbReference type="InterPro" id="IPR009057">
    <property type="entry name" value="Homeodomain-like_sf"/>
</dbReference>
<evidence type="ECO:0000313" key="3">
    <source>
        <dbReference type="EMBL" id="GAA2226592.1"/>
    </source>
</evidence>
<dbReference type="InterPro" id="IPR012337">
    <property type="entry name" value="RNaseH-like_sf"/>
</dbReference>
<sequence>MLRVGDQVHFEAAVHRVVGLEGTLVRLADQDGSVAVVHLPHLLTSAGFEHLGSAPPAPVPHTSRLAGLPAVVVERAEWWEGHLLEVLTGLPPAAAPGTLPRLEYDPASRPLGERERAKAAELAALGVPGASTRNLQRKLRRYRDQGISGLVDGRRDRPSPPISARADPRVVEAIEAVMTESIAQSSRSVAYFRWRVERLLDERHGPETVPMPSRSAFYRLFSELGSGRHITGSARTRRSLAGRPDGPFGQVTAVRPGEIMEIDSTPFDVLVMLDEGVPGRVELTGMVDLATRSVTAAVLRPTTKSVDASLLLARTLTPEPMRPGWPDALRMARSVLPHRHLLEVDQRLEHSAARPVIVPESIVCDRGNAFLSRNFRASCRALGISLQPAHPGTPTDKPHVERTLESVSTMFCQFVAGHLGNSPEARGTRIEEGPLWSMAQLQELLDEWIVAKWQNRPHEGLRDPAAPGRMFTPNEKYATLVAIAGYVPVALSGDDFVELLPTQWRKIGARGIKINHRIYDCAELNLLRHQSSGVREQDGRWEIHHDPYDVTRVWVRQRSGWITVPWRHLSTVPGPFGELAWDHVRREMPEGTEAELAAAVAALLDRAHAGPPTKKTSPDRARRTVARTRAGTRPTIPLDLEPDMPAASSPVDPPEEDAPLAKVIPLDLFDPLEDPWSKR</sequence>
<dbReference type="PROSITE" id="PS50994">
    <property type="entry name" value="INTEGRASE"/>
    <property type="match status" value="1"/>
</dbReference>
<feature type="region of interest" description="Disordered" evidence="1">
    <location>
        <begin position="607"/>
        <end position="664"/>
    </location>
</feature>
<dbReference type="EMBL" id="BAAATR010000001">
    <property type="protein sequence ID" value="GAA2226592.1"/>
    <property type="molecule type" value="Genomic_DNA"/>
</dbReference>
<reference evidence="4" key="1">
    <citation type="journal article" date="2019" name="Int. J. Syst. Evol. Microbiol.">
        <title>The Global Catalogue of Microorganisms (GCM) 10K type strain sequencing project: providing services to taxonomists for standard genome sequencing and annotation.</title>
        <authorList>
            <consortium name="The Broad Institute Genomics Platform"/>
            <consortium name="The Broad Institute Genome Sequencing Center for Infectious Disease"/>
            <person name="Wu L."/>
            <person name="Ma J."/>
        </authorList>
    </citation>
    <scope>NUCLEOTIDE SEQUENCE [LARGE SCALE GENOMIC DNA]</scope>
    <source>
        <strain evidence="4">JCM 7356</strain>
    </source>
</reference>
<organism evidence="3 4">
    <name type="scientific">Kitasatospora cystarginea</name>
    <dbReference type="NCBI Taxonomy" id="58350"/>
    <lineage>
        <taxon>Bacteria</taxon>
        <taxon>Bacillati</taxon>
        <taxon>Actinomycetota</taxon>
        <taxon>Actinomycetes</taxon>
        <taxon>Kitasatosporales</taxon>
        <taxon>Streptomycetaceae</taxon>
        <taxon>Kitasatospora</taxon>
    </lineage>
</organism>
<dbReference type="Gene3D" id="3.30.420.10">
    <property type="entry name" value="Ribonuclease H-like superfamily/Ribonuclease H"/>
    <property type="match status" value="1"/>
</dbReference>
<protein>
    <submittedName>
        <fullName evidence="3">DDE-type integrase/transposase/recombinase</fullName>
    </submittedName>
</protein>
<evidence type="ECO:0000256" key="1">
    <source>
        <dbReference type="SAM" id="MobiDB-lite"/>
    </source>
</evidence>
<name>A0ABP5Q5W7_9ACTN</name>
<proteinExistence type="predicted"/>
<evidence type="ECO:0000259" key="2">
    <source>
        <dbReference type="PROSITE" id="PS50994"/>
    </source>
</evidence>
<keyword evidence="4" id="KW-1185">Reference proteome</keyword>
<gene>
    <name evidence="3" type="ORF">GCM10010430_02130</name>
</gene>
<dbReference type="InterPro" id="IPR001584">
    <property type="entry name" value="Integrase_cat-core"/>
</dbReference>
<dbReference type="Proteomes" id="UP001500305">
    <property type="component" value="Unassembled WGS sequence"/>
</dbReference>
<dbReference type="SUPFAM" id="SSF53098">
    <property type="entry name" value="Ribonuclease H-like"/>
    <property type="match status" value="1"/>
</dbReference>
<comment type="caution">
    <text evidence="3">The sequence shown here is derived from an EMBL/GenBank/DDBJ whole genome shotgun (WGS) entry which is preliminary data.</text>
</comment>
<dbReference type="InterPro" id="IPR036397">
    <property type="entry name" value="RNaseH_sf"/>
</dbReference>
<evidence type="ECO:0000313" key="4">
    <source>
        <dbReference type="Proteomes" id="UP001500305"/>
    </source>
</evidence>
<dbReference type="SUPFAM" id="SSF46689">
    <property type="entry name" value="Homeodomain-like"/>
    <property type="match status" value="1"/>
</dbReference>
<feature type="domain" description="Integrase catalytic" evidence="2">
    <location>
        <begin position="252"/>
        <end position="475"/>
    </location>
</feature>
<accession>A0ABP5Q5W7</accession>